<sequence length="57" mass="6409">MNQPSAITELQRLAESITEQEIAMMISHGGATSVHEYLQRAVAGRINYLQHQQEATR</sequence>
<dbReference type="RefSeq" id="WP_217666868.1">
    <property type="nucleotide sequence ID" value="NZ_JAHRID010000001.1"/>
</dbReference>
<reference evidence="1 2" key="1">
    <citation type="submission" date="2021-06" db="EMBL/GenBank/DDBJ databases">
        <title>Rheinheimera indica sp. nov., isolated from deep-sea sediment.</title>
        <authorList>
            <person name="Wang Z."/>
            <person name="Zhang X.-Y."/>
        </authorList>
    </citation>
    <scope>NUCLEOTIDE SEQUENCE [LARGE SCALE GENOMIC DNA]</scope>
    <source>
        <strain evidence="1 2">SM2107</strain>
    </source>
</reference>
<protein>
    <submittedName>
        <fullName evidence="1">Uncharacterized protein</fullName>
    </submittedName>
</protein>
<gene>
    <name evidence="1" type="ORF">KQY15_02410</name>
</gene>
<evidence type="ECO:0000313" key="2">
    <source>
        <dbReference type="Proteomes" id="UP000704611"/>
    </source>
</evidence>
<proteinExistence type="predicted"/>
<dbReference type="Proteomes" id="UP000704611">
    <property type="component" value="Unassembled WGS sequence"/>
</dbReference>
<accession>A0ABS6MGJ8</accession>
<organism evidence="1 2">
    <name type="scientific">Arsukibacterium indicum</name>
    <dbReference type="NCBI Taxonomy" id="2848612"/>
    <lineage>
        <taxon>Bacteria</taxon>
        <taxon>Pseudomonadati</taxon>
        <taxon>Pseudomonadota</taxon>
        <taxon>Gammaproteobacteria</taxon>
        <taxon>Chromatiales</taxon>
        <taxon>Chromatiaceae</taxon>
        <taxon>Arsukibacterium</taxon>
    </lineage>
</organism>
<dbReference type="EMBL" id="JAHRID010000001">
    <property type="protein sequence ID" value="MBV2127951.1"/>
    <property type="molecule type" value="Genomic_DNA"/>
</dbReference>
<evidence type="ECO:0000313" key="1">
    <source>
        <dbReference type="EMBL" id="MBV2127951.1"/>
    </source>
</evidence>
<comment type="caution">
    <text evidence="1">The sequence shown here is derived from an EMBL/GenBank/DDBJ whole genome shotgun (WGS) entry which is preliminary data.</text>
</comment>
<name>A0ABS6MGJ8_9GAMM</name>
<keyword evidence="2" id="KW-1185">Reference proteome</keyword>